<reference evidence="4" key="1">
    <citation type="submission" date="2020-11" db="EMBL/GenBank/DDBJ databases">
        <authorList>
            <consortium name="DOE Joint Genome Institute"/>
            <person name="Ahrendt S."/>
            <person name="Riley R."/>
            <person name="Andreopoulos W."/>
            <person name="Labutti K."/>
            <person name="Pangilinan J."/>
            <person name="Ruiz-Duenas F.J."/>
            <person name="Barrasa J.M."/>
            <person name="Sanchez-Garcia M."/>
            <person name="Camarero S."/>
            <person name="Miyauchi S."/>
            <person name="Serrano A."/>
            <person name="Linde D."/>
            <person name="Babiker R."/>
            <person name="Drula E."/>
            <person name="Ayuso-Fernandez I."/>
            <person name="Pacheco R."/>
            <person name="Padilla G."/>
            <person name="Ferreira P."/>
            <person name="Barriuso J."/>
            <person name="Kellner H."/>
            <person name="Castanera R."/>
            <person name="Alfaro M."/>
            <person name="Ramirez L."/>
            <person name="Pisabarro A.G."/>
            <person name="Kuo A."/>
            <person name="Tritt A."/>
            <person name="Lipzen A."/>
            <person name="He G."/>
            <person name="Yan M."/>
            <person name="Ng V."/>
            <person name="Cullen D."/>
            <person name="Martin F."/>
            <person name="Rosso M.-N."/>
            <person name="Henrissat B."/>
            <person name="Hibbett D."/>
            <person name="Martinez A.T."/>
            <person name="Grigoriev I.V."/>
        </authorList>
    </citation>
    <scope>NUCLEOTIDE SEQUENCE</scope>
    <source>
        <strain evidence="4">MF-IS2</strain>
    </source>
</reference>
<feature type="transmembrane region" description="Helical" evidence="2">
    <location>
        <begin position="46"/>
        <end position="67"/>
    </location>
</feature>
<feature type="transmembrane region" description="Helical" evidence="2">
    <location>
        <begin position="12"/>
        <end position="34"/>
    </location>
</feature>
<dbReference type="Pfam" id="PF20152">
    <property type="entry name" value="DUF6534"/>
    <property type="match status" value="1"/>
</dbReference>
<dbReference type="Proteomes" id="UP000807342">
    <property type="component" value="Unassembled WGS sequence"/>
</dbReference>
<name>A0A9P6C5D6_9AGAR</name>
<dbReference type="PANTHER" id="PTHR40465:SF1">
    <property type="entry name" value="DUF6534 DOMAIN-CONTAINING PROTEIN"/>
    <property type="match status" value="1"/>
</dbReference>
<keyword evidence="2" id="KW-0812">Transmembrane</keyword>
<keyword evidence="2" id="KW-0472">Membrane</keyword>
<evidence type="ECO:0000256" key="2">
    <source>
        <dbReference type="SAM" id="Phobius"/>
    </source>
</evidence>
<feature type="region of interest" description="Disordered" evidence="1">
    <location>
        <begin position="345"/>
        <end position="378"/>
    </location>
</feature>
<protein>
    <recommendedName>
        <fullName evidence="3">DUF6534 domain-containing protein</fullName>
    </recommendedName>
</protein>
<feature type="transmembrane region" description="Helical" evidence="2">
    <location>
        <begin position="201"/>
        <end position="225"/>
    </location>
</feature>
<comment type="caution">
    <text evidence="4">The sequence shown here is derived from an EMBL/GenBank/DDBJ whole genome shotgun (WGS) entry which is preliminary data.</text>
</comment>
<keyword evidence="2" id="KW-1133">Transmembrane helix</keyword>
<evidence type="ECO:0000313" key="5">
    <source>
        <dbReference type="Proteomes" id="UP000807342"/>
    </source>
</evidence>
<dbReference type="InterPro" id="IPR045339">
    <property type="entry name" value="DUF6534"/>
</dbReference>
<dbReference type="OrthoDB" id="3183258at2759"/>
<proteinExistence type="predicted"/>
<sequence>MTSAAVNAHGPMLIGTMFSIVLYGIIITQVYIYYTTYKKDPKWTKIFVFIIFFADTLNTVFNGVYMYQSLILHFDDPPFLERANWCFVTEPVTTAVIGMMVQLFFAWRILVLTRSRVMTAIVVAFSITGGVCGIVTGYEVTIHPVFSEFAATHGHVVTGWLAPAGAADIIITSTLVWYLVRSFPIQSDKTGFRESDLVIDRIIRVTMQTGLLTSTVAIINLIVYLGDSHSGAHLLLNFPLCKLYSNSLVSSLNSRGGWQYGREGSDRATSSSRDVGAFQDKDNFVRSQGLETAHSGWDQDSIFSTRRGPIDKARHLIDSMRSTNKTKPEVFVHVESHEMRDVGIQDKRPPIAGDSPDAVGFCPTRRKAEPSLGSDSNV</sequence>
<accession>A0A9P6C5D6</accession>
<dbReference type="EMBL" id="MU151140">
    <property type="protein sequence ID" value="KAF9449123.1"/>
    <property type="molecule type" value="Genomic_DNA"/>
</dbReference>
<evidence type="ECO:0000259" key="3">
    <source>
        <dbReference type="Pfam" id="PF20152"/>
    </source>
</evidence>
<dbReference type="PANTHER" id="PTHR40465">
    <property type="entry name" value="CHROMOSOME 1, WHOLE GENOME SHOTGUN SEQUENCE"/>
    <property type="match status" value="1"/>
</dbReference>
<gene>
    <name evidence="4" type="ORF">P691DRAFT_774907</name>
</gene>
<feature type="domain" description="DUF6534" evidence="3">
    <location>
        <begin position="166"/>
        <end position="255"/>
    </location>
</feature>
<dbReference type="AlphaFoldDB" id="A0A9P6C5D6"/>
<organism evidence="4 5">
    <name type="scientific">Macrolepiota fuliginosa MF-IS2</name>
    <dbReference type="NCBI Taxonomy" id="1400762"/>
    <lineage>
        <taxon>Eukaryota</taxon>
        <taxon>Fungi</taxon>
        <taxon>Dikarya</taxon>
        <taxon>Basidiomycota</taxon>
        <taxon>Agaricomycotina</taxon>
        <taxon>Agaricomycetes</taxon>
        <taxon>Agaricomycetidae</taxon>
        <taxon>Agaricales</taxon>
        <taxon>Agaricineae</taxon>
        <taxon>Agaricaceae</taxon>
        <taxon>Macrolepiota</taxon>
    </lineage>
</organism>
<feature type="transmembrane region" description="Helical" evidence="2">
    <location>
        <begin position="87"/>
        <end position="110"/>
    </location>
</feature>
<keyword evidence="5" id="KW-1185">Reference proteome</keyword>
<feature type="transmembrane region" description="Helical" evidence="2">
    <location>
        <begin position="117"/>
        <end position="140"/>
    </location>
</feature>
<evidence type="ECO:0000256" key="1">
    <source>
        <dbReference type="SAM" id="MobiDB-lite"/>
    </source>
</evidence>
<feature type="transmembrane region" description="Helical" evidence="2">
    <location>
        <begin position="160"/>
        <end position="180"/>
    </location>
</feature>
<evidence type="ECO:0000313" key="4">
    <source>
        <dbReference type="EMBL" id="KAF9449123.1"/>
    </source>
</evidence>